<feature type="transmembrane region" description="Helical" evidence="6">
    <location>
        <begin position="239"/>
        <end position="258"/>
    </location>
</feature>
<feature type="transmembrane region" description="Helical" evidence="6">
    <location>
        <begin position="350"/>
        <end position="369"/>
    </location>
</feature>
<comment type="subcellular location">
    <subcellularLocation>
        <location evidence="1">Cell membrane</location>
        <topology evidence="1">Multi-pass membrane protein</topology>
    </subcellularLocation>
</comment>
<keyword evidence="5 6" id="KW-0472">Membrane</keyword>
<dbReference type="SUPFAM" id="SSF103473">
    <property type="entry name" value="MFS general substrate transporter"/>
    <property type="match status" value="1"/>
</dbReference>
<protein>
    <submittedName>
        <fullName evidence="8">MFS transporter</fullName>
    </submittedName>
</protein>
<dbReference type="AlphaFoldDB" id="A0A6S6P4I9"/>
<feature type="transmembrane region" description="Helical" evidence="6">
    <location>
        <begin position="5"/>
        <end position="23"/>
    </location>
</feature>
<dbReference type="PROSITE" id="PS50850">
    <property type="entry name" value="MFS"/>
    <property type="match status" value="1"/>
</dbReference>
<feature type="transmembrane region" description="Helical" evidence="6">
    <location>
        <begin position="162"/>
        <end position="181"/>
    </location>
</feature>
<dbReference type="GO" id="GO:0005886">
    <property type="term" value="C:plasma membrane"/>
    <property type="evidence" value="ECO:0007669"/>
    <property type="project" value="UniProtKB-SubCell"/>
</dbReference>
<dbReference type="InterPro" id="IPR036259">
    <property type="entry name" value="MFS_trans_sf"/>
</dbReference>
<dbReference type="PANTHER" id="PTHR43124">
    <property type="entry name" value="PURINE EFFLUX PUMP PBUE"/>
    <property type="match status" value="1"/>
</dbReference>
<feature type="transmembrane region" description="Helical" evidence="6">
    <location>
        <begin position="74"/>
        <end position="93"/>
    </location>
</feature>
<dbReference type="InterPro" id="IPR050189">
    <property type="entry name" value="MFS_Efflux_Transporters"/>
</dbReference>
<keyword evidence="3 6" id="KW-0812">Transmembrane</keyword>
<keyword evidence="4 6" id="KW-1133">Transmembrane helix</keyword>
<evidence type="ECO:0000256" key="5">
    <source>
        <dbReference type="ARBA" id="ARBA00023136"/>
    </source>
</evidence>
<evidence type="ECO:0000256" key="3">
    <source>
        <dbReference type="ARBA" id="ARBA00022692"/>
    </source>
</evidence>
<keyword evidence="2" id="KW-1003">Cell membrane</keyword>
<dbReference type="EMBL" id="AP023287">
    <property type="protein sequence ID" value="BCI52307.1"/>
    <property type="molecule type" value="Genomic_DNA"/>
</dbReference>
<evidence type="ECO:0000313" key="8">
    <source>
        <dbReference type="EMBL" id="BCI52307.1"/>
    </source>
</evidence>
<evidence type="ECO:0000256" key="6">
    <source>
        <dbReference type="SAM" id="Phobius"/>
    </source>
</evidence>
<dbReference type="RefSeq" id="WP_185295149.1">
    <property type="nucleotide sequence ID" value="NZ_AP023287.1"/>
</dbReference>
<dbReference type="GO" id="GO:0022857">
    <property type="term" value="F:transmembrane transporter activity"/>
    <property type="evidence" value="ECO:0007669"/>
    <property type="project" value="InterPro"/>
</dbReference>
<evidence type="ECO:0000256" key="4">
    <source>
        <dbReference type="ARBA" id="ARBA00022989"/>
    </source>
</evidence>
<sequence length="382" mass="37764">MQRSFYFVVGAGACLIGCCYGFARFAYGLFSPVFTDTFGLTSAVFGLIGAGSYAGYCAAIAVSIVLTERVGPRPVAITAGVVATVGISIVAVAPSTPILAIGVLVGGCSTGIASPPLAAAVTQLMRGAVADRAQTIVNAGTGIGVVVSGPISLLLFGHWRLAWALFAVITAAVTVWTAFAVPPAAGPGDAGPREKTLRPGAFGLVAASLAAGVASIAVWNFGRSVITTVGGAGPILSSAAWTVLGAAGIAGAFGGVLVERIGLRPAWVLTTVAMAAATLALAVGPAHRLVILTAPGVFGAAYVAMSGLLLLWSVRVYPDRTAFGVGLSFFMLAVGQALGAPAVGALIDSAGTATAFGACTAVGLLALLLRPAAEAAPVRVPA</sequence>
<feature type="transmembrane region" description="Helical" evidence="6">
    <location>
        <begin position="43"/>
        <end position="67"/>
    </location>
</feature>
<evidence type="ECO:0000256" key="2">
    <source>
        <dbReference type="ARBA" id="ARBA00022475"/>
    </source>
</evidence>
<feature type="transmembrane region" description="Helical" evidence="6">
    <location>
        <begin position="136"/>
        <end position="156"/>
    </location>
</feature>
<feature type="domain" description="Major facilitator superfamily (MFS) profile" evidence="7">
    <location>
        <begin position="5"/>
        <end position="375"/>
    </location>
</feature>
<name>A0A6S6P4I9_9MYCO</name>
<organism evidence="8 9">
    <name type="scientific">Mycolicibacterium litorale</name>
    <dbReference type="NCBI Taxonomy" id="758802"/>
    <lineage>
        <taxon>Bacteria</taxon>
        <taxon>Bacillati</taxon>
        <taxon>Actinomycetota</taxon>
        <taxon>Actinomycetes</taxon>
        <taxon>Mycobacteriales</taxon>
        <taxon>Mycobacteriaceae</taxon>
        <taxon>Mycolicibacterium</taxon>
    </lineage>
</organism>
<feature type="transmembrane region" description="Helical" evidence="6">
    <location>
        <begin position="201"/>
        <end position="219"/>
    </location>
</feature>
<gene>
    <name evidence="8" type="ORF">NIIDNTM18_15850</name>
</gene>
<dbReference type="InterPro" id="IPR011701">
    <property type="entry name" value="MFS"/>
</dbReference>
<dbReference type="Gene3D" id="1.20.1250.20">
    <property type="entry name" value="MFS general substrate transporter like domains"/>
    <property type="match status" value="2"/>
</dbReference>
<evidence type="ECO:0000256" key="1">
    <source>
        <dbReference type="ARBA" id="ARBA00004651"/>
    </source>
</evidence>
<reference evidence="8 9" key="1">
    <citation type="submission" date="2020-07" db="EMBL/GenBank/DDBJ databases">
        <title>Complete genome sequence of Mycolicibacterium litorale like strain isolated from cardiac implantable electronic device infection.</title>
        <authorList>
            <person name="Fukano H."/>
            <person name="Miyama H."/>
            <person name="Hoshino Y."/>
        </authorList>
    </citation>
    <scope>NUCLEOTIDE SEQUENCE [LARGE SCALE GENOMIC DNA]</scope>
    <source>
        <strain evidence="8 9">NIIDNTM18</strain>
    </source>
</reference>
<dbReference type="Pfam" id="PF07690">
    <property type="entry name" value="MFS_1"/>
    <property type="match status" value="1"/>
</dbReference>
<evidence type="ECO:0000259" key="7">
    <source>
        <dbReference type="PROSITE" id="PS50850"/>
    </source>
</evidence>
<feature type="transmembrane region" description="Helical" evidence="6">
    <location>
        <begin position="289"/>
        <end position="311"/>
    </location>
</feature>
<accession>A0A6S6P4I9</accession>
<feature type="transmembrane region" description="Helical" evidence="6">
    <location>
        <begin position="265"/>
        <end position="283"/>
    </location>
</feature>
<dbReference type="InterPro" id="IPR020846">
    <property type="entry name" value="MFS_dom"/>
</dbReference>
<dbReference type="PANTHER" id="PTHR43124:SF3">
    <property type="entry name" value="CHLORAMPHENICOL EFFLUX PUMP RV0191"/>
    <property type="match status" value="1"/>
</dbReference>
<feature type="transmembrane region" description="Helical" evidence="6">
    <location>
        <begin position="323"/>
        <end position="344"/>
    </location>
</feature>
<proteinExistence type="predicted"/>
<dbReference type="Proteomes" id="UP000515734">
    <property type="component" value="Chromosome"/>
</dbReference>
<evidence type="ECO:0000313" key="9">
    <source>
        <dbReference type="Proteomes" id="UP000515734"/>
    </source>
</evidence>